<evidence type="ECO:0000313" key="4">
    <source>
        <dbReference type="EMBL" id="XAG65438.1"/>
    </source>
</evidence>
<evidence type="ECO:0000256" key="2">
    <source>
        <dbReference type="ARBA" id="ARBA00022908"/>
    </source>
</evidence>
<reference evidence="4" key="1">
    <citation type="submission" date="2022-03" db="EMBL/GenBank/DDBJ databases">
        <title>Sea Food Isolates.</title>
        <authorList>
            <person name="Li c."/>
        </authorList>
    </citation>
    <scope>NUCLEOTIDE SEQUENCE</scope>
    <source>
        <strain evidence="4">19GA11TI05</strain>
    </source>
</reference>
<keyword evidence="4" id="KW-0238">DNA-binding</keyword>
<sequence length="149" mass="16665">MPPKVEKILTNQKIASLDAKNKAYKFSVGKGLYLLVKPNGAKYWRMKYRIDGKEKSLSFGVYPDTSIEQAIQLRDEAKSKLRVGHDPALDKAIDRESKRVEKAKQVFQFSLSDNGGLTIKLKNSKLALTPDQTEAVRLFLNAGVTHGTD</sequence>
<dbReference type="PANTHER" id="PTHR30629">
    <property type="entry name" value="PROPHAGE INTEGRASE"/>
    <property type="match status" value="1"/>
</dbReference>
<dbReference type="GO" id="GO:0003677">
    <property type="term" value="F:DNA binding"/>
    <property type="evidence" value="ECO:0007669"/>
    <property type="project" value="UniProtKB-KW"/>
</dbReference>
<dbReference type="InterPro" id="IPR025166">
    <property type="entry name" value="Integrase_DNA_bind_dom"/>
</dbReference>
<dbReference type="InterPro" id="IPR050808">
    <property type="entry name" value="Phage_Integrase"/>
</dbReference>
<dbReference type="AlphaFoldDB" id="A0AAU6TUF0"/>
<gene>
    <name evidence="4" type="ORF">MRM81_18720</name>
</gene>
<dbReference type="GO" id="GO:0015074">
    <property type="term" value="P:DNA integration"/>
    <property type="evidence" value="ECO:0007669"/>
    <property type="project" value="UniProtKB-KW"/>
</dbReference>
<proteinExistence type="inferred from homology"/>
<feature type="domain" description="Integrase DNA-binding" evidence="3">
    <location>
        <begin position="9"/>
        <end position="91"/>
    </location>
</feature>
<dbReference type="Pfam" id="PF13356">
    <property type="entry name" value="Arm-DNA-bind_3"/>
    <property type="match status" value="1"/>
</dbReference>
<comment type="similarity">
    <text evidence="1">Belongs to the 'phage' integrase family.</text>
</comment>
<dbReference type="InterPro" id="IPR038488">
    <property type="entry name" value="Integrase_DNA-bd_sf"/>
</dbReference>
<organism evidence="4">
    <name type="scientific">bacterium 19GA11TI05</name>
    <dbReference type="NCBI Taxonomy" id="2920688"/>
    <lineage>
        <taxon>Bacteria</taxon>
    </lineage>
</organism>
<evidence type="ECO:0000256" key="1">
    <source>
        <dbReference type="ARBA" id="ARBA00008857"/>
    </source>
</evidence>
<accession>A0AAU6TUF0</accession>
<name>A0AAU6TUF0_UNCXX</name>
<dbReference type="EMBL" id="CP095362">
    <property type="protein sequence ID" value="XAG65438.1"/>
    <property type="molecule type" value="Genomic_DNA"/>
</dbReference>
<dbReference type="PANTHER" id="PTHR30629:SF2">
    <property type="entry name" value="PROPHAGE INTEGRASE INTS-RELATED"/>
    <property type="match status" value="1"/>
</dbReference>
<dbReference type="Gene3D" id="3.30.160.390">
    <property type="entry name" value="Integrase, DNA-binding domain"/>
    <property type="match status" value="1"/>
</dbReference>
<protein>
    <submittedName>
        <fullName evidence="4">Arm DNA-binding domain-containing protein</fullName>
    </submittedName>
</protein>
<keyword evidence="2" id="KW-0229">DNA integration</keyword>
<evidence type="ECO:0000259" key="3">
    <source>
        <dbReference type="Pfam" id="PF13356"/>
    </source>
</evidence>